<dbReference type="InterPro" id="IPR004867">
    <property type="entry name" value="CHB_C_dom"/>
</dbReference>
<feature type="signal peptide" evidence="9">
    <location>
        <begin position="1"/>
        <end position="32"/>
    </location>
</feature>
<dbReference type="SMART" id="SM01081">
    <property type="entry name" value="CHB_HEX"/>
    <property type="match status" value="1"/>
</dbReference>
<dbReference type="PROSITE" id="PS51318">
    <property type="entry name" value="TAT"/>
    <property type="match status" value="1"/>
</dbReference>
<dbReference type="EMBL" id="JBHSXS010000076">
    <property type="protein sequence ID" value="MFC6887236.1"/>
    <property type="molecule type" value="Genomic_DNA"/>
</dbReference>
<evidence type="ECO:0000256" key="1">
    <source>
        <dbReference type="ARBA" id="ARBA00001231"/>
    </source>
</evidence>
<keyword evidence="5" id="KW-0326">Glycosidase</keyword>
<gene>
    <name evidence="12" type="ORF">ACFQKB_46260</name>
</gene>
<dbReference type="Gene3D" id="3.30.379.10">
    <property type="entry name" value="Chitobiase/beta-hexosaminidase domain 2-like"/>
    <property type="match status" value="1"/>
</dbReference>
<dbReference type="InterPro" id="IPR015883">
    <property type="entry name" value="Glyco_hydro_20_cat"/>
</dbReference>
<dbReference type="CDD" id="cd02847">
    <property type="entry name" value="E_set_Chitobiase_C"/>
    <property type="match status" value="1"/>
</dbReference>
<dbReference type="InterPro" id="IPR003610">
    <property type="entry name" value="CBM5/12"/>
</dbReference>
<dbReference type="InterPro" id="IPR025705">
    <property type="entry name" value="Beta_hexosaminidase_sua/sub"/>
</dbReference>
<evidence type="ECO:0000256" key="3">
    <source>
        <dbReference type="ARBA" id="ARBA00012663"/>
    </source>
</evidence>
<feature type="domain" description="Chitin-binding type-3" evidence="10">
    <location>
        <begin position="891"/>
        <end position="934"/>
    </location>
</feature>
<dbReference type="PANTHER" id="PTHR22600">
    <property type="entry name" value="BETA-HEXOSAMINIDASE"/>
    <property type="match status" value="1"/>
</dbReference>
<dbReference type="InterPro" id="IPR029018">
    <property type="entry name" value="Hex-like_dom2"/>
</dbReference>
<feature type="domain" description="Chitobiase/beta-hexosaminidases N-terminal" evidence="11">
    <location>
        <begin position="39"/>
        <end position="200"/>
    </location>
</feature>
<feature type="chain" id="PRO_5047226114" description="beta-N-acetylhexosaminidase" evidence="9">
    <location>
        <begin position="33"/>
        <end position="935"/>
    </location>
</feature>
<dbReference type="InterPro" id="IPR013783">
    <property type="entry name" value="Ig-like_fold"/>
</dbReference>
<dbReference type="InterPro" id="IPR006311">
    <property type="entry name" value="TAT_signal"/>
</dbReference>
<sequence>MRPSTRRPAAVVSAAALAAACAAAIAPGSASAGCRPDARDLLMTYQPVDHTVTDGAYHRARLTLANRDGRCALGTDWAMYYTAVRQPAAVLAGADGDAARRLLADQGLTVARADKAQSGDFYVLKPTGSFKPVAPGERREIAYDSELWATHKSDAPAGWSVSFGGGTPRWVPAKSLLDPTDPKQTKAFSGDNRPVQNAATRYADNTSTKVDLSLQQRIVPQPLTAKATGGTVAIGGGSAVSAPRALRGEAGYLRSALRDVASGKGAPVSLRLDPRLDVDRDGKPDAEGYRLATTAKGVEITGTDRAGALYGVQTLRQLIAPDDYRTAAAGHGRTVRVPRAQIADAPLFGYRGLHIDVGRHFQSKETIEKFLDLMSFTKMNKLHFGLTNDEGWRLEIPGLPELTGFGSRRAFDLEEKRSLHQGMSSVNDLGGGDGIDGKARDRTEANLGRRPAFQGFEQATANFVGQGSGHYSVKDFQEILRYAAERHVEVVPELNFPAHARAAVQSMERRYERTGDDSYRLLDPKDASRHVSVQYYTDNLVNPCLKSSYAFLGKVTSEVKKMYAGARVPLNRINLGGDEPPGEAKNWWSGSPACQSNPETAGKSGEDLADLFFSKWNAIAQTAAKTTAGWEDITAPDRSLRLKNFAPLPWQNVWGWGREDWAYRYANEGTPVILAHATNLYMDLAYNKDPDEPGYYWANYVDEKNTFTYQPFDVYANATEDRWGNPLGGPKPEWERLTEKGRKNILGMEAQLWAENGMAPEIREYQAFPKMLGVAERAWNRNTPSPERMPAAWNVFNNTLGQVTFPLLSSYKPVGLRGDDGVNYRIPLPGGKVSGGALTANVRNPGLAIEYSTDGVRWRPYAGSPVKVGAYALTRTRAVDGRTSRVSPVGVPAWQGGASYEAGALVTHRGELYRATRPGSGRSPDTAPKSWTLIQ</sequence>
<dbReference type="Pfam" id="PF02838">
    <property type="entry name" value="Glyco_hydro_20b"/>
    <property type="match status" value="1"/>
</dbReference>
<evidence type="ECO:0000256" key="6">
    <source>
        <dbReference type="ARBA" id="ARBA00030512"/>
    </source>
</evidence>
<keyword evidence="9" id="KW-0732">Signal</keyword>
<protein>
    <recommendedName>
        <fullName evidence="3">beta-N-acetylhexosaminidase</fullName>
        <ecNumber evidence="3">3.2.1.52</ecNumber>
    </recommendedName>
    <alternativeName>
        <fullName evidence="6">Beta-N-acetylhexosaminidase</fullName>
    </alternativeName>
    <alternativeName>
        <fullName evidence="7">N-acetyl-beta-glucosaminidase</fullName>
    </alternativeName>
</protein>
<evidence type="ECO:0000259" key="10">
    <source>
        <dbReference type="SMART" id="SM00495"/>
    </source>
</evidence>
<dbReference type="EC" id="3.2.1.52" evidence="3"/>
<dbReference type="PROSITE" id="PS51257">
    <property type="entry name" value="PROKAR_LIPOPROTEIN"/>
    <property type="match status" value="1"/>
</dbReference>
<evidence type="ECO:0000256" key="4">
    <source>
        <dbReference type="ARBA" id="ARBA00022801"/>
    </source>
</evidence>
<name>A0ABW2CZN1_9ACTN</name>
<evidence type="ECO:0000256" key="9">
    <source>
        <dbReference type="SAM" id="SignalP"/>
    </source>
</evidence>
<dbReference type="PANTHER" id="PTHR22600:SF57">
    <property type="entry name" value="BETA-N-ACETYLHEXOSAMINIDASE"/>
    <property type="match status" value="1"/>
</dbReference>
<dbReference type="InterPro" id="IPR014756">
    <property type="entry name" value="Ig_E-set"/>
</dbReference>
<dbReference type="InterPro" id="IPR017853">
    <property type="entry name" value="GH"/>
</dbReference>
<comment type="caution">
    <text evidence="12">The sequence shown here is derived from an EMBL/GenBank/DDBJ whole genome shotgun (WGS) entry which is preliminary data.</text>
</comment>
<dbReference type="InterPro" id="IPR004866">
    <property type="entry name" value="CHB/HEX_N_dom"/>
</dbReference>
<evidence type="ECO:0000259" key="11">
    <source>
        <dbReference type="SMART" id="SM01081"/>
    </source>
</evidence>
<dbReference type="InterPro" id="IPR008965">
    <property type="entry name" value="CBM2/CBM3_carb-bd_dom_sf"/>
</dbReference>
<reference evidence="13" key="1">
    <citation type="journal article" date="2019" name="Int. J. Syst. Evol. Microbiol.">
        <title>The Global Catalogue of Microorganisms (GCM) 10K type strain sequencing project: providing services to taxonomists for standard genome sequencing and annotation.</title>
        <authorList>
            <consortium name="The Broad Institute Genomics Platform"/>
            <consortium name="The Broad Institute Genome Sequencing Center for Infectious Disease"/>
            <person name="Wu L."/>
            <person name="Ma J."/>
        </authorList>
    </citation>
    <scope>NUCLEOTIDE SEQUENCE [LARGE SCALE GENOMIC DNA]</scope>
    <source>
        <strain evidence="13">JCM 3369</strain>
    </source>
</reference>
<dbReference type="Pfam" id="PF03173">
    <property type="entry name" value="CHB_HEX"/>
    <property type="match status" value="1"/>
</dbReference>
<dbReference type="InterPro" id="IPR012291">
    <property type="entry name" value="CBM2_carb-bd_dom_sf"/>
</dbReference>
<evidence type="ECO:0000313" key="12">
    <source>
        <dbReference type="EMBL" id="MFC6887236.1"/>
    </source>
</evidence>
<dbReference type="InterPro" id="IPR015882">
    <property type="entry name" value="HEX_bac_N"/>
</dbReference>
<dbReference type="Gene3D" id="2.60.40.10">
    <property type="entry name" value="Immunoglobulins"/>
    <property type="match status" value="1"/>
</dbReference>
<dbReference type="SUPFAM" id="SSF55545">
    <property type="entry name" value="beta-N-acetylhexosaminidase-like domain"/>
    <property type="match status" value="1"/>
</dbReference>
<evidence type="ECO:0000313" key="13">
    <source>
        <dbReference type="Proteomes" id="UP001596380"/>
    </source>
</evidence>
<dbReference type="Gene3D" id="3.20.20.80">
    <property type="entry name" value="Glycosidases"/>
    <property type="match status" value="1"/>
</dbReference>
<evidence type="ECO:0000256" key="7">
    <source>
        <dbReference type="ARBA" id="ARBA00033000"/>
    </source>
</evidence>
<evidence type="ECO:0000256" key="5">
    <source>
        <dbReference type="ARBA" id="ARBA00023295"/>
    </source>
</evidence>
<evidence type="ECO:0000256" key="2">
    <source>
        <dbReference type="ARBA" id="ARBA00006285"/>
    </source>
</evidence>
<organism evidence="12 13">
    <name type="scientific">Actinomadura yumaensis</name>
    <dbReference type="NCBI Taxonomy" id="111807"/>
    <lineage>
        <taxon>Bacteria</taxon>
        <taxon>Bacillati</taxon>
        <taxon>Actinomycetota</taxon>
        <taxon>Actinomycetes</taxon>
        <taxon>Streptosporangiales</taxon>
        <taxon>Thermomonosporaceae</taxon>
        <taxon>Actinomadura</taxon>
    </lineage>
</organism>
<dbReference type="PRINTS" id="PR00738">
    <property type="entry name" value="GLHYDRLASE20"/>
</dbReference>
<keyword evidence="4" id="KW-0378">Hydrolase</keyword>
<dbReference type="SUPFAM" id="SSF81296">
    <property type="entry name" value="E set domains"/>
    <property type="match status" value="1"/>
</dbReference>
<accession>A0ABW2CZN1</accession>
<comment type="similarity">
    <text evidence="2">Belongs to the glycosyl hydrolase 20 family.</text>
</comment>
<dbReference type="SUPFAM" id="SSF51445">
    <property type="entry name" value="(Trans)glycosidases"/>
    <property type="match status" value="1"/>
</dbReference>
<dbReference type="Pfam" id="PF03174">
    <property type="entry name" value="CHB_HEX_C"/>
    <property type="match status" value="1"/>
</dbReference>
<dbReference type="Proteomes" id="UP001596380">
    <property type="component" value="Unassembled WGS sequence"/>
</dbReference>
<keyword evidence="13" id="KW-1185">Reference proteome</keyword>
<proteinExistence type="inferred from homology"/>
<dbReference type="RefSeq" id="WP_160825706.1">
    <property type="nucleotide sequence ID" value="NZ_JBHSXS010000076.1"/>
</dbReference>
<dbReference type="Gene3D" id="2.60.40.290">
    <property type="match status" value="1"/>
</dbReference>
<comment type="catalytic activity">
    <reaction evidence="1">
        <text>Hydrolysis of terminal non-reducing N-acetyl-D-hexosamine residues in N-acetyl-beta-D-hexosaminides.</text>
        <dbReference type="EC" id="3.2.1.52"/>
    </reaction>
</comment>
<dbReference type="Pfam" id="PF00728">
    <property type="entry name" value="Glyco_hydro_20"/>
    <property type="match status" value="1"/>
</dbReference>
<dbReference type="SMART" id="SM00495">
    <property type="entry name" value="ChtBD3"/>
    <property type="match status" value="1"/>
</dbReference>
<dbReference type="SUPFAM" id="SSF49384">
    <property type="entry name" value="Carbohydrate-binding domain"/>
    <property type="match status" value="1"/>
</dbReference>
<evidence type="ECO:0000256" key="8">
    <source>
        <dbReference type="SAM" id="MobiDB-lite"/>
    </source>
</evidence>
<feature type="region of interest" description="Disordered" evidence="8">
    <location>
        <begin position="914"/>
        <end position="935"/>
    </location>
</feature>